<comment type="caution">
    <text evidence="2">The sequence shown here is derived from an EMBL/GenBank/DDBJ whole genome shotgun (WGS) entry which is preliminary data.</text>
</comment>
<dbReference type="Pfam" id="PF05699">
    <property type="entry name" value="Dimer_Tnp_hAT"/>
    <property type="match status" value="1"/>
</dbReference>
<dbReference type="EMBL" id="CAJMWQ010000266">
    <property type="protein sequence ID" value="CAE6349025.1"/>
    <property type="molecule type" value="Genomic_DNA"/>
</dbReference>
<dbReference type="PANTHER" id="PTHR23272:SF104">
    <property type="entry name" value="HAT FAMILY DIMERISATION DOMAIN CONTAINING PROTEIN, EXPRESSED"/>
    <property type="match status" value="1"/>
</dbReference>
<feature type="domain" description="HAT C-terminal dimerisation" evidence="1">
    <location>
        <begin position="330"/>
        <end position="412"/>
    </location>
</feature>
<organism evidence="2 3">
    <name type="scientific">Rhizoctonia solani</name>
    <dbReference type="NCBI Taxonomy" id="456999"/>
    <lineage>
        <taxon>Eukaryota</taxon>
        <taxon>Fungi</taxon>
        <taxon>Dikarya</taxon>
        <taxon>Basidiomycota</taxon>
        <taxon>Agaricomycotina</taxon>
        <taxon>Agaricomycetes</taxon>
        <taxon>Cantharellales</taxon>
        <taxon>Ceratobasidiaceae</taxon>
        <taxon>Rhizoctonia</taxon>
    </lineage>
</organism>
<proteinExistence type="predicted"/>
<dbReference type="AlphaFoldDB" id="A0A8H2W8L1"/>
<evidence type="ECO:0000259" key="1">
    <source>
        <dbReference type="Pfam" id="PF05699"/>
    </source>
</evidence>
<name>A0A8H2W8L1_9AGAM</name>
<dbReference type="InterPro" id="IPR012337">
    <property type="entry name" value="RNaseH-like_sf"/>
</dbReference>
<protein>
    <recommendedName>
        <fullName evidence="1">HAT C-terminal dimerisation domain-containing protein</fullName>
    </recommendedName>
</protein>
<dbReference type="Proteomes" id="UP000663826">
    <property type="component" value="Unassembled WGS sequence"/>
</dbReference>
<dbReference type="SUPFAM" id="SSF53098">
    <property type="entry name" value="Ribonuclease H-like"/>
    <property type="match status" value="1"/>
</dbReference>
<evidence type="ECO:0000313" key="2">
    <source>
        <dbReference type="EMBL" id="CAE6349025.1"/>
    </source>
</evidence>
<accession>A0A8H2W8L1</accession>
<dbReference type="GO" id="GO:0046983">
    <property type="term" value="F:protein dimerization activity"/>
    <property type="evidence" value="ECO:0007669"/>
    <property type="project" value="InterPro"/>
</dbReference>
<gene>
    <name evidence="2" type="ORF">RDB_LOCUS6533</name>
</gene>
<reference evidence="2" key="1">
    <citation type="submission" date="2021-01" db="EMBL/GenBank/DDBJ databases">
        <authorList>
            <person name="Kaushik A."/>
        </authorList>
    </citation>
    <scope>NUCLEOTIDE SEQUENCE</scope>
    <source>
        <strain evidence="2">AG1-1B</strain>
    </source>
</reference>
<dbReference type="PANTHER" id="PTHR23272">
    <property type="entry name" value="BED FINGER-RELATED"/>
    <property type="match status" value="1"/>
</dbReference>
<evidence type="ECO:0000313" key="3">
    <source>
        <dbReference type="Proteomes" id="UP000663826"/>
    </source>
</evidence>
<dbReference type="InterPro" id="IPR008906">
    <property type="entry name" value="HATC_C_dom"/>
</dbReference>
<sequence>MSLFDISSTRARATEAALSTEAAAIAAAAQDKEPDTEDSTADIDPDKLQHDIGVVQGITADALVQMAEWGITFSHTERLSAQKVTPKACIAGLARRVNDSPNLKVLFQELVEKDTELSGTACLLVWHVVTRWNSYLLSIESHIHFKGPVQWLTGHEQLKLKKYALTDSQWVLAHQLYEVLEIFREPTEYFSEAAVPLIHEVLPQLLALRARLYDVCDDTLQQNLSPLIRIGAEAALRVFDCYIGSMWESDFYTIAVVMCPDRKLKWFSDWNFNIDTIRTQITSCFAELYPGASEDEPNTALARPSGRSCYTQRHVPGAAAPVRPEADLMESYLETPIVPSYVLRQYGGVIPYWNDQLERRPRLACMALDYLTAPASSVDAERAFSGGRLMINHLQHQMSSRTFQSQMAIGSWFNTPLLPNLRHVASIIEQVM</sequence>